<dbReference type="EMBL" id="REGN01009613">
    <property type="protein sequence ID" value="RNA00781.1"/>
    <property type="molecule type" value="Genomic_DNA"/>
</dbReference>
<name>A0A3M7PPR5_BRAPC</name>
<reference evidence="2 3" key="1">
    <citation type="journal article" date="2018" name="Sci. Rep.">
        <title>Genomic signatures of local adaptation to the degree of environmental predictability in rotifers.</title>
        <authorList>
            <person name="Franch-Gras L."/>
            <person name="Hahn C."/>
            <person name="Garcia-Roger E.M."/>
            <person name="Carmona M.J."/>
            <person name="Serra M."/>
            <person name="Gomez A."/>
        </authorList>
    </citation>
    <scope>NUCLEOTIDE SEQUENCE [LARGE SCALE GENOMIC DNA]</scope>
    <source>
        <strain evidence="2">HYR1</strain>
    </source>
</reference>
<evidence type="ECO:0000313" key="3">
    <source>
        <dbReference type="Proteomes" id="UP000276133"/>
    </source>
</evidence>
<proteinExistence type="predicted"/>
<evidence type="ECO:0000313" key="2">
    <source>
        <dbReference type="EMBL" id="RNA00781.1"/>
    </source>
</evidence>
<accession>A0A3M7PPR5</accession>
<feature type="non-terminal residue" evidence="2">
    <location>
        <position position="1"/>
    </location>
</feature>
<keyword evidence="3" id="KW-1185">Reference proteome</keyword>
<feature type="transmembrane region" description="Helical" evidence="1">
    <location>
        <begin position="12"/>
        <end position="34"/>
    </location>
</feature>
<keyword evidence="1" id="KW-1133">Transmembrane helix</keyword>
<keyword evidence="1" id="KW-0472">Membrane</keyword>
<comment type="caution">
    <text evidence="2">The sequence shown here is derived from an EMBL/GenBank/DDBJ whole genome shotgun (WGS) entry which is preliminary data.</text>
</comment>
<sequence length="64" mass="7351">LITYLNRLEFVLFSVLYSFFLVFSFLPIFTNPLVKSALYKLFKHSSIESETPSIECLVLKKTGG</sequence>
<organism evidence="2 3">
    <name type="scientific">Brachionus plicatilis</name>
    <name type="common">Marine rotifer</name>
    <name type="synonym">Brachionus muelleri</name>
    <dbReference type="NCBI Taxonomy" id="10195"/>
    <lineage>
        <taxon>Eukaryota</taxon>
        <taxon>Metazoa</taxon>
        <taxon>Spiralia</taxon>
        <taxon>Gnathifera</taxon>
        <taxon>Rotifera</taxon>
        <taxon>Eurotatoria</taxon>
        <taxon>Monogononta</taxon>
        <taxon>Pseudotrocha</taxon>
        <taxon>Ploima</taxon>
        <taxon>Brachionidae</taxon>
        <taxon>Brachionus</taxon>
    </lineage>
</organism>
<dbReference type="AlphaFoldDB" id="A0A3M7PPR5"/>
<gene>
    <name evidence="2" type="ORF">BpHYR1_032398</name>
</gene>
<dbReference type="Proteomes" id="UP000276133">
    <property type="component" value="Unassembled WGS sequence"/>
</dbReference>
<protein>
    <submittedName>
        <fullName evidence="2">Uncharacterized protein</fullName>
    </submittedName>
</protein>
<keyword evidence="1" id="KW-0812">Transmembrane</keyword>
<evidence type="ECO:0000256" key="1">
    <source>
        <dbReference type="SAM" id="Phobius"/>
    </source>
</evidence>